<protein>
    <recommendedName>
        <fullName evidence="3">Peptidase S8/S53 domain-containing protein</fullName>
    </recommendedName>
</protein>
<comment type="caution">
    <text evidence="1">The sequence shown here is derived from an EMBL/GenBank/DDBJ whole genome shotgun (WGS) entry which is preliminary data.</text>
</comment>
<evidence type="ECO:0000313" key="1">
    <source>
        <dbReference type="EMBL" id="KAK1765997.1"/>
    </source>
</evidence>
<organism evidence="1 2">
    <name type="scientific">Phialemonium atrogriseum</name>
    <dbReference type="NCBI Taxonomy" id="1093897"/>
    <lineage>
        <taxon>Eukaryota</taxon>
        <taxon>Fungi</taxon>
        <taxon>Dikarya</taxon>
        <taxon>Ascomycota</taxon>
        <taxon>Pezizomycotina</taxon>
        <taxon>Sordariomycetes</taxon>
        <taxon>Sordariomycetidae</taxon>
        <taxon>Cephalothecales</taxon>
        <taxon>Cephalothecaceae</taxon>
        <taxon>Phialemonium</taxon>
    </lineage>
</organism>
<reference evidence="1" key="1">
    <citation type="submission" date="2023-06" db="EMBL/GenBank/DDBJ databases">
        <title>Genome-scale phylogeny and comparative genomics of the fungal order Sordariales.</title>
        <authorList>
            <consortium name="Lawrence Berkeley National Laboratory"/>
            <person name="Hensen N."/>
            <person name="Bonometti L."/>
            <person name="Westerberg I."/>
            <person name="Brannstrom I.O."/>
            <person name="Guillou S."/>
            <person name="Cros-Aarteil S."/>
            <person name="Calhoun S."/>
            <person name="Haridas S."/>
            <person name="Kuo A."/>
            <person name="Mondo S."/>
            <person name="Pangilinan J."/>
            <person name="Riley R."/>
            <person name="Labutti K."/>
            <person name="Andreopoulos B."/>
            <person name="Lipzen A."/>
            <person name="Chen C."/>
            <person name="Yanf M."/>
            <person name="Daum C."/>
            <person name="Ng V."/>
            <person name="Clum A."/>
            <person name="Steindorff A."/>
            <person name="Ohm R."/>
            <person name="Martin F."/>
            <person name="Silar P."/>
            <person name="Natvig D."/>
            <person name="Lalanne C."/>
            <person name="Gautier V."/>
            <person name="Ament-Velasquez S.L."/>
            <person name="Kruys A."/>
            <person name="Hutchinson M.I."/>
            <person name="Powell A.J."/>
            <person name="Barry K."/>
            <person name="Miller A.N."/>
            <person name="Grigoriev I.V."/>
            <person name="Debuchy R."/>
            <person name="Gladieux P."/>
            <person name="Thoren M.H."/>
            <person name="Johannesson H."/>
        </authorList>
    </citation>
    <scope>NUCLEOTIDE SEQUENCE</scope>
    <source>
        <strain evidence="1">8032-3</strain>
    </source>
</reference>
<dbReference type="EMBL" id="MU839013">
    <property type="protein sequence ID" value="KAK1765997.1"/>
    <property type="molecule type" value="Genomic_DNA"/>
</dbReference>
<keyword evidence="2" id="KW-1185">Reference proteome</keyword>
<dbReference type="SUPFAM" id="SSF52743">
    <property type="entry name" value="Subtilisin-like"/>
    <property type="match status" value="1"/>
</dbReference>
<evidence type="ECO:0000313" key="2">
    <source>
        <dbReference type="Proteomes" id="UP001244011"/>
    </source>
</evidence>
<accession>A0AAJ0BZM6</accession>
<dbReference type="GO" id="GO:0006508">
    <property type="term" value="P:proteolysis"/>
    <property type="evidence" value="ECO:0007669"/>
    <property type="project" value="InterPro"/>
</dbReference>
<dbReference type="GO" id="GO:0004252">
    <property type="term" value="F:serine-type endopeptidase activity"/>
    <property type="evidence" value="ECO:0007669"/>
    <property type="project" value="InterPro"/>
</dbReference>
<dbReference type="AlphaFoldDB" id="A0AAJ0BZM6"/>
<dbReference type="GeneID" id="85309334"/>
<dbReference type="InterPro" id="IPR036852">
    <property type="entry name" value="Peptidase_S8/S53_dom_sf"/>
</dbReference>
<dbReference type="Gene3D" id="3.40.50.200">
    <property type="entry name" value="Peptidase S8/S53 domain"/>
    <property type="match status" value="1"/>
</dbReference>
<sequence>MAHCIREVCPMARLYIARLDDSRLVENQKFTIASCHQGKFVNLIKCAVNSREITIFGSLPDKSVTVETDQFAPVGIDEVIKIGAATIYGENSRKNLHARLDFLLPGENLLSSSGEIVRGSSYATAYASGLAAIVLGRDEVAKTWKKTKTEDGMKVIFRRLSKRNPEDQSERGVFVRPYLTFGQEFDYSQDGKGRLWIAVARHC</sequence>
<name>A0AAJ0BZM6_9PEZI</name>
<dbReference type="RefSeq" id="XP_060282210.1">
    <property type="nucleotide sequence ID" value="XM_060426147.1"/>
</dbReference>
<proteinExistence type="predicted"/>
<gene>
    <name evidence="1" type="ORF">QBC33DRAFT_516409</name>
</gene>
<evidence type="ECO:0008006" key="3">
    <source>
        <dbReference type="Google" id="ProtNLM"/>
    </source>
</evidence>
<dbReference type="Proteomes" id="UP001244011">
    <property type="component" value="Unassembled WGS sequence"/>
</dbReference>